<keyword evidence="3" id="KW-1185">Reference proteome</keyword>
<evidence type="ECO:0000313" key="2">
    <source>
        <dbReference type="EMBL" id="CAB3387646.1"/>
    </source>
</evidence>
<name>A0A8S1E069_9INSE</name>
<evidence type="ECO:0000256" key="1">
    <source>
        <dbReference type="SAM" id="MobiDB-lite"/>
    </source>
</evidence>
<reference evidence="2 3" key="1">
    <citation type="submission" date="2020-04" db="EMBL/GenBank/DDBJ databases">
        <authorList>
            <person name="Alioto T."/>
            <person name="Alioto T."/>
            <person name="Gomez Garrido J."/>
        </authorList>
    </citation>
    <scope>NUCLEOTIDE SEQUENCE [LARGE SCALE GENOMIC DNA]</scope>
</reference>
<dbReference type="OrthoDB" id="6414280at2759"/>
<accession>A0A8S1E069</accession>
<protein>
    <submittedName>
        <fullName evidence="2">Uncharacterized protein</fullName>
    </submittedName>
</protein>
<dbReference type="AlphaFoldDB" id="A0A8S1E069"/>
<sequence>MRTKNFVVFLVCIICTSVYLCLFGSQRPTIENIVSQTHKQLNNLKSFKENLIDGEEKTLEVDLKYLNLIGLKRPPPVKYYPADAWTNSSLPVIVTAVTYDEEFNAIGFVRNAQHFAPNHTVMVYNLGLGQAELENVLRHCNHSRCVVVMFDLSQFPSHVDDNKLHAYRPLVIADAVIRAGVILYMDSDQRLTSGRLEVLQAAAERGGGVVSWPTRYAASTLTHPKMFDFFRTTPDNFLFVPMVLSSRLLVQNTKLVQEKLLLPWVQCALTAECLAPVGSQSSGCRFDKKPQYRYSGCHRYDNSALNLALALAFNFDDSKYLYPGKESFFRQAKSSEEGSSETSANLMGLSPNRNITPPDQNS</sequence>
<feature type="compositionally biased region" description="Polar residues" evidence="1">
    <location>
        <begin position="340"/>
        <end position="362"/>
    </location>
</feature>
<proteinExistence type="predicted"/>
<dbReference type="InterPro" id="IPR012444">
    <property type="entry name" value="DUF1647"/>
</dbReference>
<dbReference type="PANTHER" id="PTHR31389">
    <property type="entry name" value="LD39211P"/>
    <property type="match status" value="1"/>
</dbReference>
<organism evidence="2 3">
    <name type="scientific">Cloeon dipterum</name>
    <dbReference type="NCBI Taxonomy" id="197152"/>
    <lineage>
        <taxon>Eukaryota</taxon>
        <taxon>Metazoa</taxon>
        <taxon>Ecdysozoa</taxon>
        <taxon>Arthropoda</taxon>
        <taxon>Hexapoda</taxon>
        <taxon>Insecta</taxon>
        <taxon>Pterygota</taxon>
        <taxon>Palaeoptera</taxon>
        <taxon>Ephemeroptera</taxon>
        <taxon>Pisciforma</taxon>
        <taxon>Baetidae</taxon>
        <taxon>Cloeon</taxon>
    </lineage>
</organism>
<feature type="region of interest" description="Disordered" evidence="1">
    <location>
        <begin position="332"/>
        <end position="362"/>
    </location>
</feature>
<dbReference type="PANTHER" id="PTHR31389:SF4">
    <property type="entry name" value="LD39211P"/>
    <property type="match status" value="1"/>
</dbReference>
<dbReference type="EMBL" id="CADEPI010000603">
    <property type="protein sequence ID" value="CAB3387646.1"/>
    <property type="molecule type" value="Genomic_DNA"/>
</dbReference>
<comment type="caution">
    <text evidence="2">The sequence shown here is derived from an EMBL/GenBank/DDBJ whole genome shotgun (WGS) entry which is preliminary data.</text>
</comment>
<evidence type="ECO:0000313" key="3">
    <source>
        <dbReference type="Proteomes" id="UP000494165"/>
    </source>
</evidence>
<gene>
    <name evidence="2" type="ORF">CLODIP_2_CD14152</name>
</gene>
<dbReference type="Pfam" id="PF07801">
    <property type="entry name" value="DUF1647"/>
    <property type="match status" value="1"/>
</dbReference>
<dbReference type="Proteomes" id="UP000494165">
    <property type="component" value="Unassembled WGS sequence"/>
</dbReference>